<keyword evidence="10" id="KW-0472">Membrane</keyword>
<name>A0AAD6BRM7_9EURO</name>
<sequence>MALLAELLTTPYLIQALCVAVFVFFISSFWQDLADEIPYGRVPLVGKKWWDLSNKKAKARFAEAARALIAEGFAKGVSVFQVMATTRPLIVLHPKYVDEIKSHPHLDFELATKKVGYTIFITSIAQNMGTEHQTDHSQNFFEDRIAGFEAFHPAGASRVILDTVRIKLTQALEWTSYNFSHKVPHIIARLSTLVFMGETVCRDPAWLDVSVNYTIDAFLAARALRMWPSVLRPLVHWFMPSCQKLRQHFAVARAIVAQEIENRTLAKEGQLASESAPRRADALDWLDELSTAYGSVSDRPREQVGLALAAIHTTSNLLTNVVYDLAAYPEYIEPLREEIKAVLAEDESLKKTSLLKLKLMDSVIKESQRINPVSIVSMNRAALAPIPLSDGTIIPRGATIAVSAHINEDDSVYPNASVYDGFRFYKKRQEPGHEHRHQLVTTTSENFGFGHGRHACPGRFFAANETKILLVHLLLKYDWKFKSVVGRPRNFEVGTESIADPSVELLFRGRVPGVDLRALGE</sequence>
<keyword evidence="10" id="KW-0812">Transmembrane</keyword>
<evidence type="ECO:0000256" key="2">
    <source>
        <dbReference type="ARBA" id="ARBA00010617"/>
    </source>
</evidence>
<evidence type="ECO:0000313" key="12">
    <source>
        <dbReference type="Proteomes" id="UP001213681"/>
    </source>
</evidence>
<keyword evidence="10" id="KW-1133">Transmembrane helix</keyword>
<keyword evidence="3 8" id="KW-0349">Heme</keyword>
<evidence type="ECO:0000256" key="4">
    <source>
        <dbReference type="ARBA" id="ARBA00022723"/>
    </source>
</evidence>
<dbReference type="GO" id="GO:0020037">
    <property type="term" value="F:heme binding"/>
    <property type="evidence" value="ECO:0007669"/>
    <property type="project" value="InterPro"/>
</dbReference>
<evidence type="ECO:0000256" key="7">
    <source>
        <dbReference type="ARBA" id="ARBA00023033"/>
    </source>
</evidence>
<evidence type="ECO:0000313" key="11">
    <source>
        <dbReference type="EMBL" id="KAJ5432306.1"/>
    </source>
</evidence>
<dbReference type="PRINTS" id="PR00465">
    <property type="entry name" value="EP450IV"/>
</dbReference>
<dbReference type="InterPro" id="IPR017972">
    <property type="entry name" value="Cyt_P450_CS"/>
</dbReference>
<gene>
    <name evidence="11" type="ORF">N7458_011462</name>
</gene>
<reference evidence="11" key="1">
    <citation type="submission" date="2022-12" db="EMBL/GenBank/DDBJ databases">
        <authorList>
            <person name="Petersen C."/>
        </authorList>
    </citation>
    <scope>NUCLEOTIDE SEQUENCE</scope>
    <source>
        <strain evidence="11">IBT 16125</strain>
    </source>
</reference>
<keyword evidence="5 9" id="KW-0560">Oxidoreductase</keyword>
<keyword evidence="12" id="KW-1185">Reference proteome</keyword>
<feature type="binding site" description="axial binding residue" evidence="8">
    <location>
        <position position="456"/>
    </location>
    <ligand>
        <name>heme</name>
        <dbReference type="ChEBI" id="CHEBI:30413"/>
    </ligand>
    <ligandPart>
        <name>Fe</name>
        <dbReference type="ChEBI" id="CHEBI:18248"/>
    </ligandPart>
</feature>
<dbReference type="InterPro" id="IPR036396">
    <property type="entry name" value="Cyt_P450_sf"/>
</dbReference>
<evidence type="ECO:0000256" key="3">
    <source>
        <dbReference type="ARBA" id="ARBA00022617"/>
    </source>
</evidence>
<organism evidence="11 12">
    <name type="scientific">Penicillium daleae</name>
    <dbReference type="NCBI Taxonomy" id="63821"/>
    <lineage>
        <taxon>Eukaryota</taxon>
        <taxon>Fungi</taxon>
        <taxon>Dikarya</taxon>
        <taxon>Ascomycota</taxon>
        <taxon>Pezizomycotina</taxon>
        <taxon>Eurotiomycetes</taxon>
        <taxon>Eurotiomycetidae</taxon>
        <taxon>Eurotiales</taxon>
        <taxon>Aspergillaceae</taxon>
        <taxon>Penicillium</taxon>
    </lineage>
</organism>
<evidence type="ECO:0000256" key="9">
    <source>
        <dbReference type="RuleBase" id="RU000461"/>
    </source>
</evidence>
<dbReference type="GeneID" id="81605087"/>
<keyword evidence="7 9" id="KW-0503">Monooxygenase</keyword>
<feature type="transmembrane region" description="Helical" evidence="10">
    <location>
        <begin position="12"/>
        <end position="30"/>
    </location>
</feature>
<dbReference type="PANTHER" id="PTHR46206:SF2">
    <property type="entry name" value="CYTOCHROME P450 MONOOXYGENASE AUSG-RELATED"/>
    <property type="match status" value="1"/>
</dbReference>
<reference evidence="11" key="2">
    <citation type="journal article" date="2023" name="IMA Fungus">
        <title>Comparative genomic study of the Penicillium genus elucidates a diverse pangenome and 15 lateral gene transfer events.</title>
        <authorList>
            <person name="Petersen C."/>
            <person name="Sorensen T."/>
            <person name="Nielsen M.R."/>
            <person name="Sondergaard T.E."/>
            <person name="Sorensen J.L."/>
            <person name="Fitzpatrick D.A."/>
            <person name="Frisvad J.C."/>
            <person name="Nielsen K.L."/>
        </authorList>
    </citation>
    <scope>NUCLEOTIDE SEQUENCE</scope>
    <source>
        <strain evidence="11">IBT 16125</strain>
    </source>
</reference>
<evidence type="ECO:0000256" key="10">
    <source>
        <dbReference type="SAM" id="Phobius"/>
    </source>
</evidence>
<evidence type="ECO:0000256" key="5">
    <source>
        <dbReference type="ARBA" id="ARBA00023002"/>
    </source>
</evidence>
<dbReference type="Pfam" id="PF00067">
    <property type="entry name" value="p450"/>
    <property type="match status" value="1"/>
</dbReference>
<dbReference type="CDD" id="cd11041">
    <property type="entry name" value="CYP503A1-like"/>
    <property type="match status" value="1"/>
</dbReference>
<dbReference type="Proteomes" id="UP001213681">
    <property type="component" value="Unassembled WGS sequence"/>
</dbReference>
<comment type="caution">
    <text evidence="11">The sequence shown here is derived from an EMBL/GenBank/DDBJ whole genome shotgun (WGS) entry which is preliminary data.</text>
</comment>
<dbReference type="EMBL" id="JAPVEA010000009">
    <property type="protein sequence ID" value="KAJ5432306.1"/>
    <property type="molecule type" value="Genomic_DNA"/>
</dbReference>
<dbReference type="PANTHER" id="PTHR46206">
    <property type="entry name" value="CYTOCHROME P450"/>
    <property type="match status" value="1"/>
</dbReference>
<dbReference type="GO" id="GO:0043386">
    <property type="term" value="P:mycotoxin biosynthetic process"/>
    <property type="evidence" value="ECO:0007669"/>
    <property type="project" value="UniProtKB-ARBA"/>
</dbReference>
<dbReference type="GO" id="GO:0016705">
    <property type="term" value="F:oxidoreductase activity, acting on paired donors, with incorporation or reduction of molecular oxygen"/>
    <property type="evidence" value="ECO:0007669"/>
    <property type="project" value="InterPro"/>
</dbReference>
<dbReference type="InterPro" id="IPR001128">
    <property type="entry name" value="Cyt_P450"/>
</dbReference>
<dbReference type="PROSITE" id="PS00086">
    <property type="entry name" value="CYTOCHROME_P450"/>
    <property type="match status" value="1"/>
</dbReference>
<protein>
    <submittedName>
        <fullName evidence="11">Cytochrome monooygenase 2</fullName>
    </submittedName>
</protein>
<comment type="cofactor">
    <cofactor evidence="1 8">
        <name>heme</name>
        <dbReference type="ChEBI" id="CHEBI:30413"/>
    </cofactor>
</comment>
<evidence type="ECO:0000256" key="1">
    <source>
        <dbReference type="ARBA" id="ARBA00001971"/>
    </source>
</evidence>
<dbReference type="RefSeq" id="XP_056759598.1">
    <property type="nucleotide sequence ID" value="XM_056914844.1"/>
</dbReference>
<proteinExistence type="inferred from homology"/>
<dbReference type="AlphaFoldDB" id="A0AAD6BRM7"/>
<dbReference type="GO" id="GO:0004497">
    <property type="term" value="F:monooxygenase activity"/>
    <property type="evidence" value="ECO:0007669"/>
    <property type="project" value="UniProtKB-KW"/>
</dbReference>
<dbReference type="GO" id="GO:0005506">
    <property type="term" value="F:iron ion binding"/>
    <property type="evidence" value="ECO:0007669"/>
    <property type="project" value="InterPro"/>
</dbReference>
<evidence type="ECO:0000256" key="8">
    <source>
        <dbReference type="PIRSR" id="PIRSR602403-1"/>
    </source>
</evidence>
<evidence type="ECO:0000256" key="6">
    <source>
        <dbReference type="ARBA" id="ARBA00023004"/>
    </source>
</evidence>
<dbReference type="InterPro" id="IPR002403">
    <property type="entry name" value="Cyt_P450_E_grp-IV"/>
</dbReference>
<dbReference type="SUPFAM" id="SSF48264">
    <property type="entry name" value="Cytochrome P450"/>
    <property type="match status" value="1"/>
</dbReference>
<comment type="similarity">
    <text evidence="2 9">Belongs to the cytochrome P450 family.</text>
</comment>
<accession>A0AAD6BRM7</accession>
<keyword evidence="6 8" id="KW-0408">Iron</keyword>
<keyword evidence="4 8" id="KW-0479">Metal-binding</keyword>
<dbReference type="Gene3D" id="1.10.630.10">
    <property type="entry name" value="Cytochrome P450"/>
    <property type="match status" value="1"/>
</dbReference>